<evidence type="ECO:0000313" key="2">
    <source>
        <dbReference type="EMBL" id="KAJ1184132.1"/>
    </source>
</evidence>
<dbReference type="Proteomes" id="UP001066276">
    <property type="component" value="Chromosome 3_1"/>
</dbReference>
<sequence length="206" mass="22112">MINPGGHPRAGRINKGYTCRPPGRPWTRGTDESLPERGWSHVDPIVGLRRHKGGARQSGARSQRREQVRRGLRRLEVSEPRDIGETWGSKCWSGPPGPLAAGGGALLPPLPHPPYLATNRAGAPRLNPGRSCCEQDRRNQAKERGLSPPLPSPSLGGICGPDDAPAAKAWHYTGADFLCLLLPTAAHRSPSLPTDCSAELKLASEL</sequence>
<feature type="compositionally biased region" description="Basic and acidic residues" evidence="1">
    <location>
        <begin position="29"/>
        <end position="40"/>
    </location>
</feature>
<feature type="compositionally biased region" description="Basic and acidic residues" evidence="1">
    <location>
        <begin position="63"/>
        <end position="77"/>
    </location>
</feature>
<name>A0AAV7U565_PLEWA</name>
<keyword evidence="3" id="KW-1185">Reference proteome</keyword>
<accession>A0AAV7U565</accession>
<evidence type="ECO:0000256" key="1">
    <source>
        <dbReference type="SAM" id="MobiDB-lite"/>
    </source>
</evidence>
<feature type="region of interest" description="Disordered" evidence="1">
    <location>
        <begin position="1"/>
        <end position="77"/>
    </location>
</feature>
<protein>
    <submittedName>
        <fullName evidence="2">Uncharacterized protein</fullName>
    </submittedName>
</protein>
<organism evidence="2 3">
    <name type="scientific">Pleurodeles waltl</name>
    <name type="common">Iberian ribbed newt</name>
    <dbReference type="NCBI Taxonomy" id="8319"/>
    <lineage>
        <taxon>Eukaryota</taxon>
        <taxon>Metazoa</taxon>
        <taxon>Chordata</taxon>
        <taxon>Craniata</taxon>
        <taxon>Vertebrata</taxon>
        <taxon>Euteleostomi</taxon>
        <taxon>Amphibia</taxon>
        <taxon>Batrachia</taxon>
        <taxon>Caudata</taxon>
        <taxon>Salamandroidea</taxon>
        <taxon>Salamandridae</taxon>
        <taxon>Pleurodelinae</taxon>
        <taxon>Pleurodeles</taxon>
    </lineage>
</organism>
<evidence type="ECO:0000313" key="3">
    <source>
        <dbReference type="Proteomes" id="UP001066276"/>
    </source>
</evidence>
<gene>
    <name evidence="2" type="ORF">NDU88_000942</name>
</gene>
<feature type="compositionally biased region" description="Basic and acidic residues" evidence="1">
    <location>
        <begin position="133"/>
        <end position="145"/>
    </location>
</feature>
<comment type="caution">
    <text evidence="2">The sequence shown here is derived from an EMBL/GenBank/DDBJ whole genome shotgun (WGS) entry which is preliminary data.</text>
</comment>
<dbReference type="EMBL" id="JANPWB010000005">
    <property type="protein sequence ID" value="KAJ1184132.1"/>
    <property type="molecule type" value="Genomic_DNA"/>
</dbReference>
<reference evidence="2" key="1">
    <citation type="journal article" date="2022" name="bioRxiv">
        <title>Sequencing and chromosome-scale assembly of the giantPleurodeles waltlgenome.</title>
        <authorList>
            <person name="Brown T."/>
            <person name="Elewa A."/>
            <person name="Iarovenko S."/>
            <person name="Subramanian E."/>
            <person name="Araus A.J."/>
            <person name="Petzold A."/>
            <person name="Susuki M."/>
            <person name="Suzuki K.-i.T."/>
            <person name="Hayashi T."/>
            <person name="Toyoda A."/>
            <person name="Oliveira C."/>
            <person name="Osipova E."/>
            <person name="Leigh N.D."/>
            <person name="Simon A."/>
            <person name="Yun M.H."/>
        </authorList>
    </citation>
    <scope>NUCLEOTIDE SEQUENCE</scope>
    <source>
        <strain evidence="2">20211129_DDA</strain>
        <tissue evidence="2">Liver</tissue>
    </source>
</reference>
<feature type="region of interest" description="Disordered" evidence="1">
    <location>
        <begin position="123"/>
        <end position="154"/>
    </location>
</feature>
<proteinExistence type="predicted"/>
<dbReference type="AlphaFoldDB" id="A0AAV7U565"/>